<organism evidence="2 3">
    <name type="scientific">Alkalicaulis satelles</name>
    <dbReference type="NCBI Taxonomy" id="2609175"/>
    <lineage>
        <taxon>Bacteria</taxon>
        <taxon>Pseudomonadati</taxon>
        <taxon>Pseudomonadota</taxon>
        <taxon>Alphaproteobacteria</taxon>
        <taxon>Maricaulales</taxon>
        <taxon>Maricaulaceae</taxon>
        <taxon>Alkalicaulis</taxon>
    </lineage>
</organism>
<evidence type="ECO:0000313" key="3">
    <source>
        <dbReference type="Proteomes" id="UP000325122"/>
    </source>
</evidence>
<dbReference type="AlphaFoldDB" id="A0A5M6ZMW0"/>
<gene>
    <name evidence="2" type="ORF">F1654_03250</name>
</gene>
<dbReference type="RefSeq" id="WP_150022058.1">
    <property type="nucleotide sequence ID" value="NZ_VWOJ01000001.1"/>
</dbReference>
<accession>A0A5M6ZMW0</accession>
<comment type="caution">
    <text evidence="2">The sequence shown here is derived from an EMBL/GenBank/DDBJ whole genome shotgun (WGS) entry which is preliminary data.</text>
</comment>
<dbReference type="Proteomes" id="UP000325122">
    <property type="component" value="Unassembled WGS sequence"/>
</dbReference>
<name>A0A5M6ZMW0_9PROT</name>
<feature type="chain" id="PRO_5024416333" evidence="1">
    <location>
        <begin position="19"/>
        <end position="56"/>
    </location>
</feature>
<evidence type="ECO:0000313" key="2">
    <source>
        <dbReference type="EMBL" id="KAA5805027.1"/>
    </source>
</evidence>
<protein>
    <submittedName>
        <fullName evidence="2">Entericidin EcnAB</fullName>
    </submittedName>
</protein>
<dbReference type="EMBL" id="VWOJ01000001">
    <property type="protein sequence ID" value="KAA5805027.1"/>
    <property type="molecule type" value="Genomic_DNA"/>
</dbReference>
<keyword evidence="1" id="KW-0732">Signal</keyword>
<proteinExistence type="predicted"/>
<keyword evidence="3" id="KW-1185">Reference proteome</keyword>
<feature type="signal peptide" evidence="1">
    <location>
        <begin position="1"/>
        <end position="18"/>
    </location>
</feature>
<sequence length="56" mass="5789">MKPLATALLLAAALALPACNTIQGVGQDITRTGEVLEDLFTEADVQGDEAVSLYIG</sequence>
<reference evidence="2 3" key="1">
    <citation type="submission" date="2019-09" db="EMBL/GenBank/DDBJ databases">
        <authorList>
            <person name="Kevbrin V."/>
            <person name="Grouzdev D.S."/>
        </authorList>
    </citation>
    <scope>NUCLEOTIDE SEQUENCE [LARGE SCALE GENOMIC DNA]</scope>
    <source>
        <strain evidence="2 3">G-192</strain>
    </source>
</reference>
<evidence type="ECO:0000256" key="1">
    <source>
        <dbReference type="SAM" id="SignalP"/>
    </source>
</evidence>